<dbReference type="RefSeq" id="XP_073560909.1">
    <property type="nucleotide sequence ID" value="XM_073700065.1"/>
</dbReference>
<dbReference type="GeneID" id="300574515"/>
<dbReference type="EMBL" id="PPTA01000003">
    <property type="protein sequence ID" value="TFB04708.1"/>
    <property type="molecule type" value="Genomic_DNA"/>
</dbReference>
<protein>
    <submittedName>
        <fullName evidence="1">Uncharacterized protein</fullName>
    </submittedName>
</protein>
<evidence type="ECO:0000313" key="1">
    <source>
        <dbReference type="EMBL" id="TFB04708.1"/>
    </source>
</evidence>
<organism evidence="1 2">
    <name type="scientific">Trichoderma ghanense</name>
    <dbReference type="NCBI Taxonomy" id="65468"/>
    <lineage>
        <taxon>Eukaryota</taxon>
        <taxon>Fungi</taxon>
        <taxon>Dikarya</taxon>
        <taxon>Ascomycota</taxon>
        <taxon>Pezizomycotina</taxon>
        <taxon>Sordariomycetes</taxon>
        <taxon>Hypocreomycetidae</taxon>
        <taxon>Hypocreales</taxon>
        <taxon>Hypocreaceae</taxon>
        <taxon>Trichoderma</taxon>
    </lineage>
</organism>
<gene>
    <name evidence="1" type="ORF">CCMA1212_002688</name>
</gene>
<name>A0ABY2HCW5_9HYPO</name>
<sequence>MAASTAAAARKRSCSLCPPRLFHPISRRRLNNTYIHVVHTRMPTCFVHTRTSCMHVRTHMRVQDHLACLSVRYDTIHAQVRHQNNDPIPQLGQSW</sequence>
<keyword evidence="2" id="KW-1185">Reference proteome</keyword>
<dbReference type="Proteomes" id="UP001642720">
    <property type="component" value="Unassembled WGS sequence"/>
</dbReference>
<accession>A0ABY2HCW5</accession>
<evidence type="ECO:0000313" key="2">
    <source>
        <dbReference type="Proteomes" id="UP001642720"/>
    </source>
</evidence>
<reference evidence="1 2" key="1">
    <citation type="submission" date="2018-01" db="EMBL/GenBank/DDBJ databases">
        <title>Genome characterization of the sugarcane-associated fungus Trichoderma ghanense CCMA-1212 and their application in lignocelulose bioconversion.</title>
        <authorList>
            <person name="Steindorff A.S."/>
            <person name="Mendes T.D."/>
            <person name="Vilela E.S.D."/>
            <person name="Rodrigues D.S."/>
            <person name="Formighieri E.F."/>
            <person name="Melo I.S."/>
            <person name="Favaro L.C.L."/>
        </authorList>
    </citation>
    <scope>NUCLEOTIDE SEQUENCE [LARGE SCALE GENOMIC DNA]</scope>
    <source>
        <strain evidence="1 2">CCMA-1212</strain>
    </source>
</reference>
<comment type="caution">
    <text evidence="1">The sequence shown here is derived from an EMBL/GenBank/DDBJ whole genome shotgun (WGS) entry which is preliminary data.</text>
</comment>
<proteinExistence type="predicted"/>